<keyword evidence="3" id="KW-1185">Reference proteome</keyword>
<feature type="chain" id="PRO_5021949972" description="SH3 domain-containing protein" evidence="1">
    <location>
        <begin position="20"/>
        <end position="183"/>
    </location>
</feature>
<evidence type="ECO:0008006" key="4">
    <source>
        <dbReference type="Google" id="ProtNLM"/>
    </source>
</evidence>
<organism evidence="2 3">
    <name type="scientific">Hymenobacter setariae</name>
    <dbReference type="NCBI Taxonomy" id="2594794"/>
    <lineage>
        <taxon>Bacteria</taxon>
        <taxon>Pseudomonadati</taxon>
        <taxon>Bacteroidota</taxon>
        <taxon>Cytophagia</taxon>
        <taxon>Cytophagales</taxon>
        <taxon>Hymenobacteraceae</taxon>
        <taxon>Hymenobacter</taxon>
    </lineage>
</organism>
<accession>A0A558BV95</accession>
<dbReference type="Proteomes" id="UP000317624">
    <property type="component" value="Unassembled WGS sequence"/>
</dbReference>
<feature type="signal peptide" evidence="1">
    <location>
        <begin position="1"/>
        <end position="19"/>
    </location>
</feature>
<dbReference type="EMBL" id="VMRJ01000003">
    <property type="protein sequence ID" value="TVT40431.1"/>
    <property type="molecule type" value="Genomic_DNA"/>
</dbReference>
<keyword evidence="1" id="KW-0732">Signal</keyword>
<evidence type="ECO:0000256" key="1">
    <source>
        <dbReference type="SAM" id="SignalP"/>
    </source>
</evidence>
<dbReference type="OrthoDB" id="958864at2"/>
<reference evidence="2 3" key="1">
    <citation type="submission" date="2019-07" db="EMBL/GenBank/DDBJ databases">
        <title>Hymenobacter sp. straun FUR1 Genome sequencing and assembly.</title>
        <authorList>
            <person name="Chhetri G."/>
        </authorList>
    </citation>
    <scope>NUCLEOTIDE SEQUENCE [LARGE SCALE GENOMIC DNA]</scope>
    <source>
        <strain evidence="2 3">Fur1</strain>
    </source>
</reference>
<dbReference type="AlphaFoldDB" id="A0A558BV95"/>
<comment type="caution">
    <text evidence="2">The sequence shown here is derived from an EMBL/GenBank/DDBJ whole genome shotgun (WGS) entry which is preliminary data.</text>
</comment>
<dbReference type="RefSeq" id="WP_144848344.1">
    <property type="nucleotide sequence ID" value="NZ_VMRJ01000003.1"/>
</dbReference>
<evidence type="ECO:0000313" key="2">
    <source>
        <dbReference type="EMBL" id="TVT40431.1"/>
    </source>
</evidence>
<sequence>MRSVLLVGFLLAFAVAAQAQNAVVASAFGLRPSAGNGQHTVELGASKSQVIKVLGPPTKTSRFYSDIDEKWWPLLHYGSNKLYFDNNQLALVELKDARLTVGKPGASSFRVGSVLPRATAKPTLAFGNFKVERKPGKSRNLSYSAISHGYMKTEKGEGLDVLYEIQYDQQGRVTHIVLDSTYD</sequence>
<protein>
    <recommendedName>
        <fullName evidence="4">SH3 domain-containing protein</fullName>
    </recommendedName>
</protein>
<name>A0A558BV95_9BACT</name>
<proteinExistence type="predicted"/>
<gene>
    <name evidence="2" type="ORF">FNT36_13200</name>
</gene>
<evidence type="ECO:0000313" key="3">
    <source>
        <dbReference type="Proteomes" id="UP000317624"/>
    </source>
</evidence>